<dbReference type="InterPro" id="IPR003607">
    <property type="entry name" value="HD/PDEase_dom"/>
</dbReference>
<dbReference type="NCBIfam" id="NF002327">
    <property type="entry name" value="PRK01286.1-2"/>
    <property type="match status" value="1"/>
</dbReference>
<name>A0A5J4KUV1_9ZZZZ</name>
<dbReference type="Gene3D" id="1.10.3210.10">
    <property type="entry name" value="Hypothetical protein af1432"/>
    <property type="match status" value="1"/>
</dbReference>
<dbReference type="Pfam" id="PF01966">
    <property type="entry name" value="HD"/>
    <property type="match status" value="1"/>
</dbReference>
<dbReference type="InterPro" id="IPR023023">
    <property type="entry name" value="dNTPase_2"/>
</dbReference>
<evidence type="ECO:0000256" key="1">
    <source>
        <dbReference type="ARBA" id="ARBA00022801"/>
    </source>
</evidence>
<evidence type="ECO:0000313" key="3">
    <source>
        <dbReference type="EMBL" id="GER93358.1"/>
    </source>
</evidence>
<dbReference type="SUPFAM" id="SSF109604">
    <property type="entry name" value="HD-domain/PDEase-like"/>
    <property type="match status" value="1"/>
</dbReference>
<dbReference type="InterPro" id="IPR006674">
    <property type="entry name" value="HD_domain"/>
</dbReference>
<organism evidence="3">
    <name type="scientific">hot springs metagenome</name>
    <dbReference type="NCBI Taxonomy" id="433727"/>
    <lineage>
        <taxon>unclassified sequences</taxon>
        <taxon>metagenomes</taxon>
        <taxon>ecological metagenomes</taxon>
    </lineage>
</organism>
<dbReference type="Pfam" id="PF13286">
    <property type="entry name" value="HD_assoc"/>
    <property type="match status" value="1"/>
</dbReference>
<dbReference type="InterPro" id="IPR006261">
    <property type="entry name" value="dGTPase"/>
</dbReference>
<protein>
    <submittedName>
        <fullName evidence="3">Deoxyguanosinetriphosphate triphosphohydrolase</fullName>
    </submittedName>
</protein>
<reference evidence="3" key="1">
    <citation type="submission" date="2019-10" db="EMBL/GenBank/DDBJ databases">
        <title>Metagenomic sequencing of thiosulfate-disproportionating enrichment culture.</title>
        <authorList>
            <person name="Umezawa K."/>
            <person name="Kojima H."/>
            <person name="Fukui M."/>
        </authorList>
    </citation>
    <scope>NUCLEOTIDE SEQUENCE</scope>
    <source>
        <strain evidence="3">45J</strain>
    </source>
</reference>
<dbReference type="InterPro" id="IPR026875">
    <property type="entry name" value="PHydrolase_assoc_dom"/>
</dbReference>
<dbReference type="GO" id="GO:0016793">
    <property type="term" value="F:triphosphoric monoester hydrolase activity"/>
    <property type="evidence" value="ECO:0007669"/>
    <property type="project" value="InterPro"/>
</dbReference>
<accession>A0A5J4KUV1</accession>
<sequence length="345" mass="39912">MTIREQTEQIEKQILHSKACLSSMSRGRVRYEKDCSVRTCFQRDRDRIIHSKAFRRLKHKTQVFLAPKGDHYRTRLTHVLEVSQIARTIARALRLNEDLVEAIALGHDLGHTPFGHAGEAILREIHPGGFDHYKQSLRVVDFLERNGQGLNLTHEVRDGIVKHSKGKGVIISDNPKDKPITLEGQVVRISDIIAYVNHDLDDAIRAGVVKKADVPRDIIKAIGETYSRRIDTMVRDVIQASIKVDLENIVMSDEISFIVYKLRDFLFETVYESDAIIREFNKAKNILKALYEYHLEHTDEVFKDIAPERKLDKHRMVCDFIAGMTDSFAFMTYERLFLPEQWKVF</sequence>
<dbReference type="AlphaFoldDB" id="A0A5J4KUV1"/>
<dbReference type="EMBL" id="BLAB01000001">
    <property type="protein sequence ID" value="GER93358.1"/>
    <property type="molecule type" value="Genomic_DNA"/>
</dbReference>
<dbReference type="PANTHER" id="PTHR35795:SF1">
    <property type="entry name" value="BIS(5'-NUCLEOSYL)-TETRAPHOSPHATASE, SYMMETRICAL"/>
    <property type="match status" value="1"/>
</dbReference>
<comment type="caution">
    <text evidence="3">The sequence shown here is derived from an EMBL/GenBank/DDBJ whole genome shotgun (WGS) entry which is preliminary data.</text>
</comment>
<proteinExistence type="inferred from homology"/>
<dbReference type="NCBIfam" id="TIGR01353">
    <property type="entry name" value="dGTP_triPase"/>
    <property type="match status" value="1"/>
</dbReference>
<dbReference type="HAMAP" id="MF_01212">
    <property type="entry name" value="dGTPase_type2"/>
    <property type="match status" value="1"/>
</dbReference>
<gene>
    <name evidence="3" type="ORF">A45J_1097</name>
</gene>
<evidence type="ECO:0000259" key="2">
    <source>
        <dbReference type="PROSITE" id="PS51831"/>
    </source>
</evidence>
<dbReference type="PROSITE" id="PS51831">
    <property type="entry name" value="HD"/>
    <property type="match status" value="1"/>
</dbReference>
<keyword evidence="1 3" id="KW-0378">Hydrolase</keyword>
<dbReference type="InterPro" id="IPR051094">
    <property type="entry name" value="Diverse_Catalytic_Enzymes"/>
</dbReference>
<dbReference type="CDD" id="cd00077">
    <property type="entry name" value="HDc"/>
    <property type="match status" value="1"/>
</dbReference>
<dbReference type="SMART" id="SM00471">
    <property type="entry name" value="HDc"/>
    <property type="match status" value="1"/>
</dbReference>
<feature type="domain" description="HD" evidence="2">
    <location>
        <begin position="75"/>
        <end position="196"/>
    </location>
</feature>
<dbReference type="PANTHER" id="PTHR35795">
    <property type="entry name" value="SLR1885 PROTEIN"/>
    <property type="match status" value="1"/>
</dbReference>